<evidence type="ECO:0000313" key="3">
    <source>
        <dbReference type="EMBL" id="MBB5471478.1"/>
    </source>
</evidence>
<organism evidence="2 4">
    <name type="scientific">Cellulomonas hominis</name>
    <dbReference type="NCBI Taxonomy" id="156981"/>
    <lineage>
        <taxon>Bacteria</taxon>
        <taxon>Bacillati</taxon>
        <taxon>Actinomycetota</taxon>
        <taxon>Actinomycetes</taxon>
        <taxon>Micrococcales</taxon>
        <taxon>Cellulomonadaceae</taxon>
        <taxon>Cellulomonas</taxon>
    </lineage>
</organism>
<dbReference type="Proteomes" id="UP000564629">
    <property type="component" value="Unassembled WGS sequence"/>
</dbReference>
<dbReference type="RefSeq" id="WP_146840104.1">
    <property type="nucleotide sequence ID" value="NZ_BJVQ01000068.1"/>
</dbReference>
<dbReference type="EMBL" id="BJVQ01000068">
    <property type="protein sequence ID" value="GEL48245.1"/>
    <property type="molecule type" value="Genomic_DNA"/>
</dbReference>
<dbReference type="EMBL" id="JACHDN010000001">
    <property type="protein sequence ID" value="MBB5471478.1"/>
    <property type="molecule type" value="Genomic_DNA"/>
</dbReference>
<sequence>MHPTLTFDLIRADHAERLEAARLSRRREARPADGTRGRPPEPRRTQPSLRTLLAGTTAVAGIR</sequence>
<dbReference type="AlphaFoldDB" id="A0A511FG75"/>
<reference evidence="3 5" key="2">
    <citation type="submission" date="2020-08" db="EMBL/GenBank/DDBJ databases">
        <title>Sequencing the genomes of 1000 actinobacteria strains.</title>
        <authorList>
            <person name="Klenk H.-P."/>
        </authorList>
    </citation>
    <scope>NUCLEOTIDE SEQUENCE [LARGE SCALE GENOMIC DNA]</scope>
    <source>
        <strain evidence="3 5">DSM 9581</strain>
    </source>
</reference>
<feature type="region of interest" description="Disordered" evidence="1">
    <location>
        <begin position="21"/>
        <end position="48"/>
    </location>
</feature>
<name>A0A511FG75_9CELL</name>
<feature type="compositionally biased region" description="Basic and acidic residues" evidence="1">
    <location>
        <begin position="29"/>
        <end position="44"/>
    </location>
</feature>
<gene>
    <name evidence="2" type="ORF">CHO01_33610</name>
    <name evidence="3" type="ORF">HNR08_000214</name>
</gene>
<comment type="caution">
    <text evidence="2">The sequence shown here is derived from an EMBL/GenBank/DDBJ whole genome shotgun (WGS) entry which is preliminary data.</text>
</comment>
<evidence type="ECO:0000313" key="5">
    <source>
        <dbReference type="Proteomes" id="UP000564629"/>
    </source>
</evidence>
<keyword evidence="4" id="KW-1185">Reference proteome</keyword>
<evidence type="ECO:0000313" key="4">
    <source>
        <dbReference type="Proteomes" id="UP000321723"/>
    </source>
</evidence>
<evidence type="ECO:0000256" key="1">
    <source>
        <dbReference type="SAM" id="MobiDB-lite"/>
    </source>
</evidence>
<proteinExistence type="predicted"/>
<reference evidence="2 4" key="1">
    <citation type="submission" date="2019-07" db="EMBL/GenBank/DDBJ databases">
        <title>Whole genome shotgun sequence of Cellulomonas hominis NBRC 16055.</title>
        <authorList>
            <person name="Hosoyama A."/>
            <person name="Uohara A."/>
            <person name="Ohji S."/>
            <person name="Ichikawa N."/>
        </authorList>
    </citation>
    <scope>NUCLEOTIDE SEQUENCE [LARGE SCALE GENOMIC DNA]</scope>
    <source>
        <strain evidence="2 4">NBRC 16055</strain>
    </source>
</reference>
<dbReference type="Proteomes" id="UP000321723">
    <property type="component" value="Unassembled WGS sequence"/>
</dbReference>
<evidence type="ECO:0000313" key="2">
    <source>
        <dbReference type="EMBL" id="GEL48245.1"/>
    </source>
</evidence>
<accession>A0A511FG75</accession>
<protein>
    <submittedName>
        <fullName evidence="2">Uncharacterized protein</fullName>
    </submittedName>
</protein>